<dbReference type="InterPro" id="IPR020288">
    <property type="entry name" value="Sheath_initiator"/>
</dbReference>
<organism evidence="1 2">
    <name type="scientific">Mobilisporobacter senegalensis</name>
    <dbReference type="NCBI Taxonomy" id="1329262"/>
    <lineage>
        <taxon>Bacteria</taxon>
        <taxon>Bacillati</taxon>
        <taxon>Bacillota</taxon>
        <taxon>Clostridia</taxon>
        <taxon>Lachnospirales</taxon>
        <taxon>Lachnospiraceae</taxon>
        <taxon>Mobilisporobacter</taxon>
    </lineage>
</organism>
<accession>A0A3N1XNV7</accession>
<keyword evidence="2" id="KW-1185">Reference proteome</keyword>
<proteinExistence type="predicted"/>
<gene>
    <name evidence="1" type="ORF">EDD66_105301</name>
</gene>
<evidence type="ECO:0000313" key="1">
    <source>
        <dbReference type="EMBL" id="ROR28359.1"/>
    </source>
</evidence>
<evidence type="ECO:0000313" key="2">
    <source>
        <dbReference type="Proteomes" id="UP000273083"/>
    </source>
</evidence>
<comment type="caution">
    <text evidence="1">The sequence shown here is derived from an EMBL/GenBank/DDBJ whole genome shotgun (WGS) entry which is preliminary data.</text>
</comment>
<protein>
    <submittedName>
        <fullName evidence="1">Uncharacterized protein DUF2634</fullName>
    </submittedName>
</protein>
<dbReference type="OrthoDB" id="89089at2"/>
<dbReference type="Gene3D" id="3.10.450.40">
    <property type="match status" value="1"/>
</dbReference>
<name>A0A3N1XNV7_9FIRM</name>
<dbReference type="Proteomes" id="UP000273083">
    <property type="component" value="Unassembled WGS sequence"/>
</dbReference>
<dbReference type="RefSeq" id="WP_123609529.1">
    <property type="nucleotide sequence ID" value="NZ_RJVG01000005.1"/>
</dbReference>
<dbReference type="AlphaFoldDB" id="A0A3N1XNV7"/>
<dbReference type="Pfam" id="PF10934">
    <property type="entry name" value="Sheath_initiator"/>
    <property type="match status" value="1"/>
</dbReference>
<reference evidence="1 2" key="1">
    <citation type="submission" date="2018-11" db="EMBL/GenBank/DDBJ databases">
        <title>Genomic Encyclopedia of Type Strains, Phase IV (KMG-IV): sequencing the most valuable type-strain genomes for metagenomic binning, comparative biology and taxonomic classification.</title>
        <authorList>
            <person name="Goeker M."/>
        </authorList>
    </citation>
    <scope>NUCLEOTIDE SEQUENCE [LARGE SCALE GENOMIC DNA]</scope>
    <source>
        <strain evidence="1 2">DSM 26537</strain>
    </source>
</reference>
<sequence length="132" mass="15215">MSFPFETDGQVSAEEVIKVPKEYGINLDTGKFTGKIVEGVEAIKIWIYNALKTSRYKYNIFSWDYGSEIEDLIGHAYTQEYLEMEAKRMVEDCLMMNQYITGISDFNVKSEYDKLSISFTANTLFGEVRIDV</sequence>
<dbReference type="EMBL" id="RJVG01000005">
    <property type="protein sequence ID" value="ROR28359.1"/>
    <property type="molecule type" value="Genomic_DNA"/>
</dbReference>